<feature type="compositionally biased region" description="Polar residues" evidence="1">
    <location>
        <begin position="45"/>
        <end position="54"/>
    </location>
</feature>
<feature type="region of interest" description="Disordered" evidence="1">
    <location>
        <begin position="112"/>
        <end position="143"/>
    </location>
</feature>
<gene>
    <name evidence="2" type="ORF">G5C66_04110</name>
</gene>
<dbReference type="EMBL" id="JAALAA010000003">
    <property type="protein sequence ID" value="NGN91919.1"/>
    <property type="molecule type" value="Genomic_DNA"/>
</dbReference>
<feature type="region of interest" description="Disordered" evidence="1">
    <location>
        <begin position="33"/>
        <end position="59"/>
    </location>
</feature>
<evidence type="ECO:0000313" key="3">
    <source>
        <dbReference type="Proteomes" id="UP000483261"/>
    </source>
</evidence>
<sequence length="875" mass="93699">MTVTYEKLQSWKPDGLSDAADKFNSLRKKLIDQQDEMDAGKPPETWQTPNSSEAARSRHKRLVEDLNDIAAPLSAVVAGLDSAASSLRSAKESAKTAYDAAVGKGWTVKFPGGTQVEIEDPTPPESTAPGGRRGVPTGHPDQSTMDSYAQTISKALADATEAESELEGVLNTATSGGYDGGDGEIADAIPPEIGKILASGQEDGDKPDKAAMQRYAAYMDELEDEPELKREIMSQMGREGIANAFKNAEGTGVDLHAAMGATGRGVIEDWVEYDVKNKGVSGDTATLLGAYKKDAEFTKELFTNVSPDQWADAIKHENGEAFSGGKIDEADRKVYSEFLRAGGSALATYTQGHPDPKGLADEWFKSITEGDDENASALTLMIKKGGEDGSTFQTDFMYNLTDDVYNWERGHDGDPVWKPKDVGLVDPDADVDYAARGRGAYELQSGSANDGMANLLGGMAHSPEAAQQFFKDGTLDNGDKDDRFDYFIRERTFAGNKGSDEGDGLGLALEAATVGARESGDAEFSNHLTDRLFKTIAEHSNSGAEGWLIDGNKAWHTWPEFNDSLGAIAAGYSDDVYNTLLPDGGGEGGPLSVSPNEMKIVLGEMGRGDDTGVQVLNAALAHEGNERVDAIIADNKGEVSDDKLRALISKQTSDTGAVLGNSIGFSVLVNVEDDMREAANAAYMQKAFDVAAGFVPGAGDVVGDVLKESVGKAGTHLITTGVDTATSSGLDALKGTIGASGEVDYHDPKTVRTQDALIERNLMNSYLRAGMIDDVPKEFIVQGPDGPSFHPDIFNSDDIKDVPELAGQRERLETLWQDLKDPTSDSYSLDLAAAEESATDGRQEFKHYYAEAVAEAQEVAGMDYEDQQKWKRGEK</sequence>
<name>A0A6M1R2F6_9ACTN</name>
<protein>
    <submittedName>
        <fullName evidence="2">Uncharacterized protein</fullName>
    </submittedName>
</protein>
<dbReference type="Proteomes" id="UP000483261">
    <property type="component" value="Unassembled WGS sequence"/>
</dbReference>
<accession>A0A6M1R2F6</accession>
<comment type="caution">
    <text evidence="2">The sequence shown here is derived from an EMBL/GenBank/DDBJ whole genome shotgun (WGS) entry which is preliminary data.</text>
</comment>
<proteinExistence type="predicted"/>
<dbReference type="AlphaFoldDB" id="A0A6M1R2F6"/>
<organism evidence="2 3">
    <name type="scientific">Nocardioides turkmenicus</name>
    <dbReference type="NCBI Taxonomy" id="2711220"/>
    <lineage>
        <taxon>Bacteria</taxon>
        <taxon>Bacillati</taxon>
        <taxon>Actinomycetota</taxon>
        <taxon>Actinomycetes</taxon>
        <taxon>Propionibacteriales</taxon>
        <taxon>Nocardioidaceae</taxon>
        <taxon>Nocardioides</taxon>
    </lineage>
</organism>
<reference evidence="2 3" key="1">
    <citation type="submission" date="2020-02" db="EMBL/GenBank/DDBJ databases">
        <title>Whole-genome analyses of novel actinobacteria.</title>
        <authorList>
            <person name="Sahin N."/>
        </authorList>
    </citation>
    <scope>NUCLEOTIDE SEQUENCE [LARGE SCALE GENOMIC DNA]</scope>
    <source>
        <strain evidence="2 3">KC13</strain>
    </source>
</reference>
<evidence type="ECO:0000256" key="1">
    <source>
        <dbReference type="SAM" id="MobiDB-lite"/>
    </source>
</evidence>
<evidence type="ECO:0000313" key="2">
    <source>
        <dbReference type="EMBL" id="NGN91919.1"/>
    </source>
</evidence>
<keyword evidence="3" id="KW-1185">Reference proteome</keyword>
<dbReference type="RefSeq" id="WP_165109697.1">
    <property type="nucleotide sequence ID" value="NZ_JAALAA010000003.1"/>
</dbReference>